<dbReference type="RefSeq" id="WP_189009090.1">
    <property type="nucleotide sequence ID" value="NZ_BMPP01000010.1"/>
</dbReference>
<gene>
    <name evidence="2" type="ORF">GCM10008955_24970</name>
</gene>
<keyword evidence="3" id="KW-1185">Reference proteome</keyword>
<feature type="transmembrane region" description="Helical" evidence="1">
    <location>
        <begin position="96"/>
        <end position="121"/>
    </location>
</feature>
<evidence type="ECO:0000256" key="1">
    <source>
        <dbReference type="SAM" id="Phobius"/>
    </source>
</evidence>
<accession>A0ABQ2F0N9</accession>
<evidence type="ECO:0000313" key="3">
    <source>
        <dbReference type="Proteomes" id="UP000647587"/>
    </source>
</evidence>
<sequence>MIWFEWTARRNTWLTLLLVTVAASLAYAFNATPFDNIYGLVDRRRDLNGAHVPFYSALHWSVLEFALVMFAAWFGATARENAAFLNMQPLSRPQIVGGRLLFGLHLLAGLVLTALLLQGLLMPLPATWMERELLWSHLATDSLLIFLEASLVFGLATLLSAFLPVAVASLGALVPVLADVLLRSSGQGGGGLWTASSFYAYAVRDLGEKGAAPWTSFVQAVKPQQTFPTYELSFQIVLSAAAVILVLTGALWAWAWRRAPGWSSQS</sequence>
<proteinExistence type="predicted"/>
<keyword evidence="1" id="KW-0812">Transmembrane</keyword>
<feature type="transmembrane region" description="Helical" evidence="1">
    <location>
        <begin position="232"/>
        <end position="256"/>
    </location>
</feature>
<evidence type="ECO:0000313" key="2">
    <source>
        <dbReference type="EMBL" id="GGK30183.1"/>
    </source>
</evidence>
<keyword evidence="1" id="KW-1133">Transmembrane helix</keyword>
<protein>
    <recommendedName>
        <fullName evidence="4">ABC transporter permease</fullName>
    </recommendedName>
</protein>
<dbReference type="Proteomes" id="UP000647587">
    <property type="component" value="Unassembled WGS sequence"/>
</dbReference>
<keyword evidence="1" id="KW-0472">Membrane</keyword>
<evidence type="ECO:0008006" key="4">
    <source>
        <dbReference type="Google" id="ProtNLM"/>
    </source>
</evidence>
<comment type="caution">
    <text evidence="2">The sequence shown here is derived from an EMBL/GenBank/DDBJ whole genome shotgun (WGS) entry which is preliminary data.</text>
</comment>
<name>A0ABQ2F0N9_9DEIO</name>
<organism evidence="2 3">
    <name type="scientific">Deinococcus malanensis</name>
    <dbReference type="NCBI Taxonomy" id="1706855"/>
    <lineage>
        <taxon>Bacteria</taxon>
        <taxon>Thermotogati</taxon>
        <taxon>Deinococcota</taxon>
        <taxon>Deinococci</taxon>
        <taxon>Deinococcales</taxon>
        <taxon>Deinococcaceae</taxon>
        <taxon>Deinococcus</taxon>
    </lineage>
</organism>
<reference evidence="3" key="1">
    <citation type="journal article" date="2019" name="Int. J. Syst. Evol. Microbiol.">
        <title>The Global Catalogue of Microorganisms (GCM) 10K type strain sequencing project: providing services to taxonomists for standard genome sequencing and annotation.</title>
        <authorList>
            <consortium name="The Broad Institute Genomics Platform"/>
            <consortium name="The Broad Institute Genome Sequencing Center for Infectious Disease"/>
            <person name="Wu L."/>
            <person name="Ma J."/>
        </authorList>
    </citation>
    <scope>NUCLEOTIDE SEQUENCE [LARGE SCALE GENOMIC DNA]</scope>
    <source>
        <strain evidence="3">JCM 30331</strain>
    </source>
</reference>
<dbReference type="EMBL" id="BMPP01000010">
    <property type="protein sequence ID" value="GGK30183.1"/>
    <property type="molecule type" value="Genomic_DNA"/>
</dbReference>
<feature type="transmembrane region" description="Helical" evidence="1">
    <location>
        <begin position="162"/>
        <end position="182"/>
    </location>
</feature>
<feature type="transmembrane region" description="Helical" evidence="1">
    <location>
        <begin position="52"/>
        <end position="75"/>
    </location>
</feature>